<protein>
    <submittedName>
        <fullName evidence="3">Alpha/beta hydrolase domain-containing protein 17C (Abhydrolase domain-containing protein 17C)</fullName>
    </submittedName>
</protein>
<dbReference type="Gene3D" id="3.40.50.1820">
    <property type="entry name" value="alpha/beta hydrolase"/>
    <property type="match status" value="1"/>
</dbReference>
<feature type="domain" description="Serine aminopeptidase S33" evidence="2">
    <location>
        <begin position="86"/>
        <end position="199"/>
    </location>
</feature>
<sequence>MGGAFSQLCVLLAQHKCKPSAVASLLTFVPPEPPYYELRPKGEGSTELNWLLDPEVVRSAFPDVAVNVMKTEKGSFIPGFLFRHPEAKLTILFSHGNAADCGTMRENYIQMVRRLRVNVFAYDYTGYGAAFNEDMPSEAHTYSDIRAAYDYLVEAKICPKPGEQVVLYGQSVGSGPSCKLAADPSRPVRGLVLHSPIMSGVRVLLENRGPLCCCDIYPNINRIERVTAPVFIIHGDQDEEVAFRHGERLQAKVPNSCKREPCWIRGAGHNDIVEDFPNQYYPPLERFVRSLERHVAEGVTEFTPSPTPGAAAAPGVAAPGAPAPTPTSHGATGAAAAAAATPSSEAATDSDTQLVLQ</sequence>
<dbReference type="SUPFAM" id="SSF53474">
    <property type="entry name" value="alpha/beta-Hydrolases"/>
    <property type="match status" value="1"/>
</dbReference>
<feature type="region of interest" description="Disordered" evidence="1">
    <location>
        <begin position="300"/>
        <end position="357"/>
    </location>
</feature>
<dbReference type="Pfam" id="PF12146">
    <property type="entry name" value="Hydrolase_4"/>
    <property type="match status" value="1"/>
</dbReference>
<dbReference type="PANTHER" id="PTHR12277">
    <property type="entry name" value="ALPHA/BETA HYDROLASE DOMAIN-CONTAINING PROTEIN"/>
    <property type="match status" value="1"/>
</dbReference>
<reference evidence="3 4" key="1">
    <citation type="submission" date="2024-02" db="EMBL/GenBank/DDBJ databases">
        <authorList>
            <person name="Chen Y."/>
            <person name="Shah S."/>
            <person name="Dougan E. K."/>
            <person name="Thang M."/>
            <person name="Chan C."/>
        </authorList>
    </citation>
    <scope>NUCLEOTIDE SEQUENCE [LARGE SCALE GENOMIC DNA]</scope>
</reference>
<comment type="caution">
    <text evidence="3">The sequence shown here is derived from an EMBL/GenBank/DDBJ whole genome shotgun (WGS) entry which is preliminary data.</text>
</comment>
<dbReference type="PANTHER" id="PTHR12277:SF81">
    <property type="entry name" value="PROTEIN ABHD13"/>
    <property type="match status" value="1"/>
</dbReference>
<dbReference type="EMBL" id="CAXAMM010026667">
    <property type="protein sequence ID" value="CAK9059340.1"/>
    <property type="molecule type" value="Genomic_DNA"/>
</dbReference>
<evidence type="ECO:0000256" key="1">
    <source>
        <dbReference type="SAM" id="MobiDB-lite"/>
    </source>
</evidence>
<dbReference type="Proteomes" id="UP001642464">
    <property type="component" value="Unassembled WGS sequence"/>
</dbReference>
<evidence type="ECO:0000259" key="2">
    <source>
        <dbReference type="Pfam" id="PF12146"/>
    </source>
</evidence>
<name>A0ABP0N6B5_9DINO</name>
<keyword evidence="3" id="KW-0378">Hydrolase</keyword>
<dbReference type="InterPro" id="IPR029058">
    <property type="entry name" value="AB_hydrolase_fold"/>
</dbReference>
<gene>
    <name evidence="3" type="ORF">SCF082_LOCUS31450</name>
</gene>
<evidence type="ECO:0000313" key="4">
    <source>
        <dbReference type="Proteomes" id="UP001642464"/>
    </source>
</evidence>
<keyword evidence="4" id="KW-1185">Reference proteome</keyword>
<dbReference type="InterPro" id="IPR022742">
    <property type="entry name" value="Hydrolase_4"/>
</dbReference>
<accession>A0ABP0N6B5</accession>
<organism evidence="3 4">
    <name type="scientific">Durusdinium trenchii</name>
    <dbReference type="NCBI Taxonomy" id="1381693"/>
    <lineage>
        <taxon>Eukaryota</taxon>
        <taxon>Sar</taxon>
        <taxon>Alveolata</taxon>
        <taxon>Dinophyceae</taxon>
        <taxon>Suessiales</taxon>
        <taxon>Symbiodiniaceae</taxon>
        <taxon>Durusdinium</taxon>
    </lineage>
</organism>
<dbReference type="GO" id="GO:0016787">
    <property type="term" value="F:hydrolase activity"/>
    <property type="evidence" value="ECO:0007669"/>
    <property type="project" value="UniProtKB-KW"/>
</dbReference>
<proteinExistence type="predicted"/>
<feature type="compositionally biased region" description="Low complexity" evidence="1">
    <location>
        <begin position="308"/>
        <end position="347"/>
    </location>
</feature>
<evidence type="ECO:0000313" key="3">
    <source>
        <dbReference type="EMBL" id="CAK9059340.1"/>
    </source>
</evidence>